<keyword evidence="7 9" id="KW-0496">Mitochondrion</keyword>
<reference evidence="10 11" key="1">
    <citation type="submission" date="2021-11" db="EMBL/GenBank/DDBJ databases">
        <title>Black yeast isolated from Biological Soil Crust.</title>
        <authorList>
            <person name="Kurbessoian T."/>
        </authorList>
    </citation>
    <scope>NUCLEOTIDE SEQUENCE [LARGE SCALE GENOMIC DNA]</scope>
    <source>
        <strain evidence="10 11">CCFEE 5522</strain>
    </source>
</reference>
<accession>A0AAV9JG43</accession>
<name>A0AAV9JG43_9PEZI</name>
<evidence type="ECO:0000256" key="4">
    <source>
        <dbReference type="ARBA" id="ARBA00022692"/>
    </source>
</evidence>
<protein>
    <recommendedName>
        <fullName evidence="3 9">Mitochondrial import inner membrane translocase subunit TIM22</fullName>
    </recommendedName>
</protein>
<keyword evidence="8 9" id="KW-0472">Membrane</keyword>
<dbReference type="Proteomes" id="UP001324427">
    <property type="component" value="Unassembled WGS sequence"/>
</dbReference>
<proteinExistence type="inferred from homology"/>
<organism evidence="10 11">
    <name type="scientific">Oleoguttula mirabilis</name>
    <dbReference type="NCBI Taxonomy" id="1507867"/>
    <lineage>
        <taxon>Eukaryota</taxon>
        <taxon>Fungi</taxon>
        <taxon>Dikarya</taxon>
        <taxon>Ascomycota</taxon>
        <taxon>Pezizomycotina</taxon>
        <taxon>Dothideomycetes</taxon>
        <taxon>Dothideomycetidae</taxon>
        <taxon>Mycosphaerellales</taxon>
        <taxon>Teratosphaeriaceae</taxon>
        <taxon>Oleoguttula</taxon>
    </lineage>
</organism>
<keyword evidence="11" id="KW-1185">Reference proteome</keyword>
<sequence length="189" mass="19508">MAFPGMGGMGGMGLGGRSQGGDPQQMQEQQMIKYMQMAMESCPAKTVIAGTMGFALGGVFGLFMSSMRYDTPMMAGVPGGVGTQAVDIPVREQLRKGFKDMGKASWSSAKNFGYIGAVYSGTECAIEGLRAKNDLGNSMAAGCLTGGWLARGGGPQAVVVGCAGFAAFSAAIDSYMHMPSNDRGTDPII</sequence>
<evidence type="ECO:0000256" key="6">
    <source>
        <dbReference type="ARBA" id="ARBA00022989"/>
    </source>
</evidence>
<dbReference type="AlphaFoldDB" id="A0AAV9JG43"/>
<evidence type="ECO:0000256" key="2">
    <source>
        <dbReference type="ARBA" id="ARBA00008444"/>
    </source>
</evidence>
<gene>
    <name evidence="10" type="primary">TIM22</name>
    <name evidence="10" type="ORF">LTR36_004501</name>
</gene>
<evidence type="ECO:0000256" key="1">
    <source>
        <dbReference type="ARBA" id="ARBA00004448"/>
    </source>
</evidence>
<comment type="function">
    <text evidence="9">Essential core component of the TIM22 complex, a complex that mediates the import and insertion of multi-pass transmembrane proteins into the mitochondrial inner membrane. In the TIM22 complex, it constitutes the voltage-activated and signal-gated channel. Forms a twin-pore translocase that uses the membrane potential as external driving force in 2 voltage-dependent steps.</text>
</comment>
<dbReference type="PANTHER" id="PTHR14110">
    <property type="entry name" value="MITOCHONDRIAL IMPORT INNER MEMBRANE TRANSLOCASE SUBUNIT TIM22"/>
    <property type="match status" value="1"/>
</dbReference>
<dbReference type="PANTHER" id="PTHR14110:SF0">
    <property type="entry name" value="MITOCHONDRIAL IMPORT INNER MEMBRANE TRANSLOCASE SUBUNIT TIM22"/>
    <property type="match status" value="1"/>
</dbReference>
<comment type="caution">
    <text evidence="9">Lacks conserved residue(s) required for the propagation of feature annotation.</text>
</comment>
<dbReference type="GO" id="GO:0030943">
    <property type="term" value="F:mitochondrion targeting sequence binding"/>
    <property type="evidence" value="ECO:0007669"/>
    <property type="project" value="TreeGrafter"/>
</dbReference>
<keyword evidence="5 9" id="KW-0999">Mitochondrion inner membrane</keyword>
<dbReference type="InterPro" id="IPR039175">
    <property type="entry name" value="TIM22"/>
</dbReference>
<comment type="similarity">
    <text evidence="2 9">Belongs to the Tim17/Tim22/Tim23 family.</text>
</comment>
<keyword evidence="6 9" id="KW-1133">Transmembrane helix</keyword>
<dbReference type="Pfam" id="PF02466">
    <property type="entry name" value="Tim17"/>
    <property type="match status" value="1"/>
</dbReference>
<dbReference type="GO" id="GO:0045039">
    <property type="term" value="P:protein insertion into mitochondrial inner membrane"/>
    <property type="evidence" value="ECO:0007669"/>
    <property type="project" value="UniProtKB-UniRule"/>
</dbReference>
<feature type="transmembrane region" description="Helical" evidence="9">
    <location>
        <begin position="44"/>
        <end position="64"/>
    </location>
</feature>
<keyword evidence="9" id="KW-0653">Protein transport</keyword>
<evidence type="ECO:0000256" key="5">
    <source>
        <dbReference type="ARBA" id="ARBA00022792"/>
    </source>
</evidence>
<evidence type="ECO:0000313" key="10">
    <source>
        <dbReference type="EMBL" id="KAK4544291.1"/>
    </source>
</evidence>
<evidence type="ECO:0000313" key="11">
    <source>
        <dbReference type="Proteomes" id="UP001324427"/>
    </source>
</evidence>
<keyword evidence="9" id="KW-0813">Transport</keyword>
<dbReference type="GO" id="GO:0042721">
    <property type="term" value="C:TIM22 mitochondrial import inner membrane insertion complex"/>
    <property type="evidence" value="ECO:0007669"/>
    <property type="project" value="UniProtKB-UniRule"/>
</dbReference>
<comment type="subcellular location">
    <subcellularLocation>
        <location evidence="1 9">Mitochondrion inner membrane</location>
        <topology evidence="1 9">Multi-pass membrane protein</topology>
    </subcellularLocation>
</comment>
<evidence type="ECO:0000256" key="8">
    <source>
        <dbReference type="ARBA" id="ARBA00023136"/>
    </source>
</evidence>
<keyword evidence="4 9" id="KW-0812">Transmembrane</keyword>
<keyword evidence="9" id="KW-0811">Translocation</keyword>
<dbReference type="GO" id="GO:0008320">
    <property type="term" value="F:protein transmembrane transporter activity"/>
    <property type="evidence" value="ECO:0007669"/>
    <property type="project" value="UniProtKB-UniRule"/>
</dbReference>
<comment type="subunit">
    <text evidence="9">Component of the TIM22 complex.</text>
</comment>
<evidence type="ECO:0000256" key="7">
    <source>
        <dbReference type="ARBA" id="ARBA00023128"/>
    </source>
</evidence>
<dbReference type="EMBL" id="JAVFHQ010000026">
    <property type="protein sequence ID" value="KAK4544291.1"/>
    <property type="molecule type" value="Genomic_DNA"/>
</dbReference>
<evidence type="ECO:0000256" key="3">
    <source>
        <dbReference type="ARBA" id="ARBA00020722"/>
    </source>
</evidence>
<comment type="caution">
    <text evidence="10">The sequence shown here is derived from an EMBL/GenBank/DDBJ whole genome shotgun (WGS) entry which is preliminary data.</text>
</comment>
<evidence type="ECO:0000256" key="9">
    <source>
        <dbReference type="RuleBase" id="RU367038"/>
    </source>
</evidence>